<sequence>MNAKQAAASDISQFASTIGFIFGFTPLGEYVSVGAYLVGTYAWLEGSQFAAFEDNYIESGSTKGLTLVTTTYYMVDGGLPVTTYFVQ</sequence>
<reference evidence="1" key="1">
    <citation type="submission" date="2019-08" db="EMBL/GenBank/DDBJ databases">
        <authorList>
            <person name="Kucharzyk K."/>
            <person name="Murdoch R.W."/>
            <person name="Higgins S."/>
            <person name="Loffler F."/>
        </authorList>
    </citation>
    <scope>NUCLEOTIDE SEQUENCE</scope>
</reference>
<organism evidence="1">
    <name type="scientific">bioreactor metagenome</name>
    <dbReference type="NCBI Taxonomy" id="1076179"/>
    <lineage>
        <taxon>unclassified sequences</taxon>
        <taxon>metagenomes</taxon>
        <taxon>ecological metagenomes</taxon>
    </lineage>
</organism>
<comment type="caution">
    <text evidence="1">The sequence shown here is derived from an EMBL/GenBank/DDBJ whole genome shotgun (WGS) entry which is preliminary data.</text>
</comment>
<name>A0A645GAC6_9ZZZZ</name>
<dbReference type="AlphaFoldDB" id="A0A645GAC6"/>
<protein>
    <submittedName>
        <fullName evidence="1">Uncharacterized protein</fullName>
    </submittedName>
</protein>
<gene>
    <name evidence="1" type="ORF">SDC9_171260</name>
</gene>
<accession>A0A645GAC6</accession>
<dbReference type="EMBL" id="VSSQ01072491">
    <property type="protein sequence ID" value="MPN23867.1"/>
    <property type="molecule type" value="Genomic_DNA"/>
</dbReference>
<evidence type="ECO:0000313" key="1">
    <source>
        <dbReference type="EMBL" id="MPN23867.1"/>
    </source>
</evidence>
<proteinExistence type="predicted"/>